<proteinExistence type="predicted"/>
<accession>A0ABT3Z2Y4</accession>
<reference evidence="1 2" key="1">
    <citation type="submission" date="2022-07" db="EMBL/GenBank/DDBJ databases">
        <title>Characterization of plant growth promoting rhizobacteria (PGPR) for use as bioinoculants in agriculture.</title>
        <authorList>
            <person name="Hassen A.I."/>
            <person name="Pierneef R."/>
        </authorList>
    </citation>
    <scope>NUCLEOTIDE SEQUENCE [LARGE SCALE GENOMIC DNA]</scope>
    <source>
        <strain evidence="1 2">SARCC-3054</strain>
    </source>
</reference>
<comment type="caution">
    <text evidence="1">The sequence shown here is derived from an EMBL/GenBank/DDBJ whole genome shotgun (WGS) entry which is preliminary data.</text>
</comment>
<organism evidence="1 2">
    <name type="scientific">Pseudomonas monsensis</name>
    <dbReference type="NCBI Taxonomy" id="2745509"/>
    <lineage>
        <taxon>Bacteria</taxon>
        <taxon>Pseudomonadati</taxon>
        <taxon>Pseudomonadota</taxon>
        <taxon>Gammaproteobacteria</taxon>
        <taxon>Pseudomonadales</taxon>
        <taxon>Pseudomonadaceae</taxon>
        <taxon>Pseudomonas</taxon>
    </lineage>
</organism>
<gene>
    <name evidence="1" type="ORF">NQF78_27895</name>
</gene>
<evidence type="ECO:0000313" key="1">
    <source>
        <dbReference type="EMBL" id="MCY0112128.1"/>
    </source>
</evidence>
<keyword evidence="2" id="KW-1185">Reference proteome</keyword>
<protein>
    <submittedName>
        <fullName evidence="1">Uncharacterized protein</fullName>
    </submittedName>
</protein>
<dbReference type="RefSeq" id="WP_123464807.1">
    <property type="nucleotide sequence ID" value="NZ_CP077087.1"/>
</dbReference>
<dbReference type="EMBL" id="JANIGP010000047">
    <property type="protein sequence ID" value="MCY0112128.1"/>
    <property type="molecule type" value="Genomic_DNA"/>
</dbReference>
<dbReference type="Proteomes" id="UP001207830">
    <property type="component" value="Unassembled WGS sequence"/>
</dbReference>
<sequence length="154" mass="17147">MATTFEKETTQGIGNATGTGVFHTKIELPEVRVFVIAFPEEVVYCNLYKRVNDTFDGSSLSLQFQSNIKNGRHFFTADSPIDFIKYTDSAFEGPSYVGIKNGKGYVDITFDRQAGTLSAHIFNVDLVREEGYDELNLNVTIEASGLEEVNIQKS</sequence>
<evidence type="ECO:0000313" key="2">
    <source>
        <dbReference type="Proteomes" id="UP001207830"/>
    </source>
</evidence>
<name>A0ABT3Z2Y4_9PSED</name>